<dbReference type="InterPro" id="IPR002346">
    <property type="entry name" value="Mopterin_DH_FAD-bd"/>
</dbReference>
<feature type="domain" description="FAD-binding PCMH-type" evidence="5">
    <location>
        <begin position="1"/>
        <end position="180"/>
    </location>
</feature>
<dbReference type="RefSeq" id="WP_132432192.1">
    <property type="nucleotide sequence ID" value="NZ_SMFZ01000002.1"/>
</dbReference>
<dbReference type="GO" id="GO:0071949">
    <property type="term" value="F:FAD binding"/>
    <property type="evidence" value="ECO:0007669"/>
    <property type="project" value="InterPro"/>
</dbReference>
<keyword evidence="3" id="KW-0560">Oxidoreductase</keyword>
<comment type="caution">
    <text evidence="6">The sequence shown here is derived from an EMBL/GenBank/DDBJ whole genome shotgun (WGS) entry which is preliminary data.</text>
</comment>
<dbReference type="OrthoDB" id="9793944at2"/>
<evidence type="ECO:0000313" key="6">
    <source>
        <dbReference type="EMBL" id="TCK22971.1"/>
    </source>
</evidence>
<dbReference type="EMBL" id="SMFZ01000002">
    <property type="protein sequence ID" value="TCK22971.1"/>
    <property type="molecule type" value="Genomic_DNA"/>
</dbReference>
<dbReference type="Gene3D" id="3.30.43.10">
    <property type="entry name" value="Uridine Diphospho-n-acetylenolpyruvylglucosamine Reductase, domain 2"/>
    <property type="match status" value="1"/>
</dbReference>
<protein>
    <submittedName>
        <fullName evidence="6">Carbon-monoxide dehydrogenase medium subunit</fullName>
    </submittedName>
</protein>
<dbReference type="Pfam" id="PF00941">
    <property type="entry name" value="FAD_binding_5"/>
    <property type="match status" value="1"/>
</dbReference>
<dbReference type="InterPro" id="IPR016169">
    <property type="entry name" value="FAD-bd_PCMH_sub2"/>
</dbReference>
<name>A0A4R1HP38_PSEEN</name>
<dbReference type="Gene3D" id="3.30.465.10">
    <property type="match status" value="1"/>
</dbReference>
<proteinExistence type="predicted"/>
<evidence type="ECO:0000256" key="1">
    <source>
        <dbReference type="ARBA" id="ARBA00022630"/>
    </source>
</evidence>
<accession>A0A4R1HP38</accession>
<dbReference type="SMART" id="SM01092">
    <property type="entry name" value="CO_deh_flav_C"/>
    <property type="match status" value="1"/>
</dbReference>
<gene>
    <name evidence="6" type="ORF">EV378_6982</name>
</gene>
<dbReference type="SUPFAM" id="SSF56176">
    <property type="entry name" value="FAD-binding/transporter-associated domain-like"/>
    <property type="match status" value="1"/>
</dbReference>
<dbReference type="GO" id="GO:0016491">
    <property type="term" value="F:oxidoreductase activity"/>
    <property type="evidence" value="ECO:0007669"/>
    <property type="project" value="UniProtKB-KW"/>
</dbReference>
<organism evidence="6 7">
    <name type="scientific">Pseudonocardia endophytica</name>
    <dbReference type="NCBI Taxonomy" id="401976"/>
    <lineage>
        <taxon>Bacteria</taxon>
        <taxon>Bacillati</taxon>
        <taxon>Actinomycetota</taxon>
        <taxon>Actinomycetes</taxon>
        <taxon>Pseudonocardiales</taxon>
        <taxon>Pseudonocardiaceae</taxon>
        <taxon>Pseudonocardia</taxon>
    </lineage>
</organism>
<keyword evidence="2" id="KW-0274">FAD</keyword>
<evidence type="ECO:0000256" key="3">
    <source>
        <dbReference type="ARBA" id="ARBA00023002"/>
    </source>
</evidence>
<dbReference type="InterPro" id="IPR051312">
    <property type="entry name" value="Diverse_Substr_Oxidored"/>
</dbReference>
<sequence>MKPAPFAYVRPGSLDDVLSELTGGDAKVLAGGQSLAPVLAMRLGRPSTLVDITAVAELGELARGDGASDGPGVLRIGAAVRQRAVERSPLSGAVPLLGRALPFVGHRELRSRGTVCGSLAHADPAAELPAVVACLGASVEVAGPRGRRRVRGDGFASGAMTTAAGPDEVVTAVELPVARPGEGFGFAEIARRHGDFALAGVVTVVRVDRDGSLASAVLTGFGISDRPVTEDVTELVRAELTATDGSDGPSRDGSVAAARIGGTAPSTRAVAAGAPGDDLARRPAVDDLAQRLRPATTELAARVVDTGGDAHGSTGYRRRLFSVLAARELAAAHTRAVVA</sequence>
<dbReference type="InterPro" id="IPR036318">
    <property type="entry name" value="FAD-bd_PCMH-like_sf"/>
</dbReference>
<dbReference type="PANTHER" id="PTHR42659:SF2">
    <property type="entry name" value="XANTHINE DEHYDROGENASE SUBUNIT C-RELATED"/>
    <property type="match status" value="1"/>
</dbReference>
<dbReference type="InterPro" id="IPR005107">
    <property type="entry name" value="CO_DH_flav_C"/>
</dbReference>
<evidence type="ECO:0000313" key="7">
    <source>
        <dbReference type="Proteomes" id="UP000295560"/>
    </source>
</evidence>
<evidence type="ECO:0000256" key="4">
    <source>
        <dbReference type="SAM" id="MobiDB-lite"/>
    </source>
</evidence>
<dbReference type="PANTHER" id="PTHR42659">
    <property type="entry name" value="XANTHINE DEHYDROGENASE SUBUNIT C-RELATED"/>
    <property type="match status" value="1"/>
</dbReference>
<keyword evidence="7" id="KW-1185">Reference proteome</keyword>
<keyword evidence="1" id="KW-0285">Flavoprotein</keyword>
<reference evidence="6 7" key="1">
    <citation type="submission" date="2019-03" db="EMBL/GenBank/DDBJ databases">
        <title>Sequencing the genomes of 1000 actinobacteria strains.</title>
        <authorList>
            <person name="Klenk H.-P."/>
        </authorList>
    </citation>
    <scope>NUCLEOTIDE SEQUENCE [LARGE SCALE GENOMIC DNA]</scope>
    <source>
        <strain evidence="6 7">DSM 44969</strain>
    </source>
</reference>
<dbReference type="InterPro" id="IPR016167">
    <property type="entry name" value="FAD-bd_PCMH_sub1"/>
</dbReference>
<dbReference type="PROSITE" id="PS51387">
    <property type="entry name" value="FAD_PCMH"/>
    <property type="match status" value="1"/>
</dbReference>
<evidence type="ECO:0000259" key="5">
    <source>
        <dbReference type="PROSITE" id="PS51387"/>
    </source>
</evidence>
<dbReference type="Gene3D" id="3.30.390.50">
    <property type="entry name" value="CO dehydrogenase flavoprotein, C-terminal domain"/>
    <property type="match status" value="1"/>
</dbReference>
<dbReference type="Proteomes" id="UP000295560">
    <property type="component" value="Unassembled WGS sequence"/>
</dbReference>
<feature type="region of interest" description="Disordered" evidence="4">
    <location>
        <begin position="240"/>
        <end position="260"/>
    </location>
</feature>
<dbReference type="InterPro" id="IPR016166">
    <property type="entry name" value="FAD-bd_PCMH"/>
</dbReference>
<dbReference type="AlphaFoldDB" id="A0A4R1HP38"/>
<evidence type="ECO:0000256" key="2">
    <source>
        <dbReference type="ARBA" id="ARBA00022827"/>
    </source>
</evidence>